<gene>
    <name evidence="8" type="ORF">Bccel_1950</name>
</gene>
<evidence type="ECO:0000256" key="1">
    <source>
        <dbReference type="ARBA" id="ARBA00022801"/>
    </source>
</evidence>
<keyword evidence="1 5" id="KW-0378">Hydrolase</keyword>
<feature type="active site" evidence="5">
    <location>
        <position position="421"/>
    </location>
</feature>
<keyword evidence="3 5" id="KW-0326">Glycosidase</keyword>
<dbReference type="Proteomes" id="UP000036923">
    <property type="component" value="Unassembled WGS sequence"/>
</dbReference>
<dbReference type="InterPro" id="IPR018221">
    <property type="entry name" value="Glyco_hydro_9_His_AS"/>
</dbReference>
<evidence type="ECO:0000256" key="2">
    <source>
        <dbReference type="ARBA" id="ARBA00023277"/>
    </source>
</evidence>
<evidence type="ECO:0000256" key="5">
    <source>
        <dbReference type="PROSITE-ProRule" id="PRU10059"/>
    </source>
</evidence>
<dbReference type="InterPro" id="IPR001701">
    <property type="entry name" value="Glyco_hydro_9"/>
</dbReference>
<evidence type="ECO:0000313" key="8">
    <source>
        <dbReference type="EMBL" id="KNY26685.1"/>
    </source>
</evidence>
<name>A0A0L6JLQ7_9FIRM</name>
<dbReference type="Pfam" id="PF00759">
    <property type="entry name" value="Glyco_hydro_9"/>
    <property type="match status" value="1"/>
</dbReference>
<sequence length="544" mass="60997">MKRIFYYLMSVIFVFGSIPSIQSAATASFNYGEALQKSILFYEAQRSGYLSKSDIPTRIVWRSDAQTTDGQDVGLDLTGGWVDAGDNMKYNITNSAAATLMAWSAIEYRQAYEKSGQLKWLMNQLKWINDFFIKCHPEPNVFYGQIGMTKSDHDNWIPIESSQFITDRKAIKMDPQNPATDLVLEVAAAMAASSMVFRPTDPSYADTLLSHAEQLFAFGDKYRGTYFDAVKKIDAATPYQSWSGINDELVWGPAWIYRAKEAKEPGSGSSYIAKAEANYSGLGNEKDQKVHKYKWTHNYDDATFGSYVLMSQLKPDNADYRSDAERWLNWWTIGGTEHGADGTKVKYTPGGHARLDEWGSLRYAANTSILAFIYSDKLTDIAKKARYHDFAVGQINYILGQNPRESSYLIGFGDNYPKHPHHRSAHGAWGRKDDTPSEHRHILYGALVGSPTTSDGFNDSITDYVANEVDVDYNAGIVGAFARMYQEFGGTPIPDSSFPLPDKAHTAKDEWPIFVKTYWQGQGEFSFHLQLKTGPAGQLVQATN</sequence>
<organism evidence="8 9">
    <name type="scientific">Pseudobacteroides cellulosolvens ATCC 35603 = DSM 2933</name>
    <dbReference type="NCBI Taxonomy" id="398512"/>
    <lineage>
        <taxon>Bacteria</taxon>
        <taxon>Bacillati</taxon>
        <taxon>Bacillota</taxon>
        <taxon>Clostridia</taxon>
        <taxon>Eubacteriales</taxon>
        <taxon>Oscillospiraceae</taxon>
        <taxon>Pseudobacteroides</taxon>
    </lineage>
</organism>
<keyword evidence="4 5" id="KW-0624">Polysaccharide degradation</keyword>
<proteinExistence type="inferred from homology"/>
<feature type="domain" description="Glycoside hydrolase family 9" evidence="7">
    <location>
        <begin position="31"/>
        <end position="480"/>
    </location>
</feature>
<comment type="similarity">
    <text evidence="5 6">Belongs to the glycosyl hydrolase 9 (cellulase E) family.</text>
</comment>
<feature type="signal peptide" evidence="6">
    <location>
        <begin position="1"/>
        <end position="24"/>
    </location>
</feature>
<dbReference type="PANTHER" id="PTHR22298">
    <property type="entry name" value="ENDO-1,4-BETA-GLUCANASE"/>
    <property type="match status" value="1"/>
</dbReference>
<keyword evidence="6" id="KW-0732">Signal</keyword>
<dbReference type="EC" id="3.2.1.4" evidence="6"/>
<dbReference type="RefSeq" id="WP_050753318.1">
    <property type="nucleotide sequence ID" value="NZ_LGTC01000001.1"/>
</dbReference>
<dbReference type="SUPFAM" id="SSF48208">
    <property type="entry name" value="Six-hairpin glycosidases"/>
    <property type="match status" value="1"/>
</dbReference>
<feature type="chain" id="PRO_5018379328" description="Endoglucanase" evidence="6">
    <location>
        <begin position="25"/>
        <end position="544"/>
    </location>
</feature>
<dbReference type="eggNOG" id="COG5297">
    <property type="taxonomic scope" value="Bacteria"/>
</dbReference>
<comment type="caution">
    <text evidence="8">The sequence shown here is derived from an EMBL/GenBank/DDBJ whole genome shotgun (WGS) entry which is preliminary data.</text>
</comment>
<dbReference type="InterPro" id="IPR008928">
    <property type="entry name" value="6-hairpin_glycosidase_sf"/>
</dbReference>
<dbReference type="STRING" id="398512.Bccel_1950"/>
<evidence type="ECO:0000259" key="7">
    <source>
        <dbReference type="Pfam" id="PF00759"/>
    </source>
</evidence>
<evidence type="ECO:0000256" key="4">
    <source>
        <dbReference type="ARBA" id="ARBA00023326"/>
    </source>
</evidence>
<protein>
    <recommendedName>
        <fullName evidence="6">Endoglucanase</fullName>
        <ecNumber evidence="6">3.2.1.4</ecNumber>
    </recommendedName>
</protein>
<dbReference type="Gene3D" id="1.50.10.10">
    <property type="match status" value="1"/>
</dbReference>
<dbReference type="PATRIC" id="fig|398512.5.peg.2030"/>
<keyword evidence="2 5" id="KW-0119">Carbohydrate metabolism</keyword>
<comment type="catalytic activity">
    <reaction evidence="6">
        <text>Endohydrolysis of (1-&gt;4)-beta-D-glucosidic linkages in cellulose, lichenin and cereal beta-D-glucans.</text>
        <dbReference type="EC" id="3.2.1.4"/>
    </reaction>
</comment>
<dbReference type="InterPro" id="IPR012341">
    <property type="entry name" value="6hp_glycosidase-like_sf"/>
</dbReference>
<accession>A0A0L6JLQ7</accession>
<dbReference type="GO" id="GO:0030245">
    <property type="term" value="P:cellulose catabolic process"/>
    <property type="evidence" value="ECO:0007669"/>
    <property type="project" value="UniProtKB-KW"/>
</dbReference>
<dbReference type="EMBL" id="LGTC01000001">
    <property type="protein sequence ID" value="KNY26685.1"/>
    <property type="molecule type" value="Genomic_DNA"/>
</dbReference>
<dbReference type="AlphaFoldDB" id="A0A0L6JLQ7"/>
<reference evidence="9" key="1">
    <citation type="submission" date="2015-07" db="EMBL/GenBank/DDBJ databases">
        <title>Near-Complete Genome Sequence of the Cellulolytic Bacterium Bacteroides (Pseudobacteroides) cellulosolvens ATCC 35603.</title>
        <authorList>
            <person name="Dassa B."/>
            <person name="Utturkar S.M."/>
            <person name="Klingeman D.M."/>
            <person name="Hurt R.A."/>
            <person name="Keller M."/>
            <person name="Xu J."/>
            <person name="Reddy Y.H.K."/>
            <person name="Borovok I."/>
            <person name="Grinberg I.R."/>
            <person name="Lamed R."/>
            <person name="Zhivin O."/>
            <person name="Bayer E.A."/>
            <person name="Brown S.D."/>
        </authorList>
    </citation>
    <scope>NUCLEOTIDE SEQUENCE [LARGE SCALE GENOMIC DNA]</scope>
    <source>
        <strain evidence="9">DSM 2933</strain>
    </source>
</reference>
<keyword evidence="9" id="KW-1185">Reference proteome</keyword>
<dbReference type="GO" id="GO:0008810">
    <property type="term" value="F:cellulase activity"/>
    <property type="evidence" value="ECO:0007669"/>
    <property type="project" value="UniProtKB-EC"/>
</dbReference>
<dbReference type="PROSITE" id="PS00592">
    <property type="entry name" value="GH9_2"/>
    <property type="match status" value="1"/>
</dbReference>
<evidence type="ECO:0000256" key="6">
    <source>
        <dbReference type="RuleBase" id="RU361166"/>
    </source>
</evidence>
<evidence type="ECO:0000313" key="9">
    <source>
        <dbReference type="Proteomes" id="UP000036923"/>
    </source>
</evidence>
<evidence type="ECO:0000256" key="3">
    <source>
        <dbReference type="ARBA" id="ARBA00023295"/>
    </source>
</evidence>
<keyword evidence="6" id="KW-0136">Cellulose degradation</keyword>